<dbReference type="EMBL" id="JBEZNA010000106">
    <property type="protein sequence ID" value="MEU9581226.1"/>
    <property type="molecule type" value="Genomic_DNA"/>
</dbReference>
<dbReference type="NCBIfam" id="TIGR00810">
    <property type="entry name" value="secG"/>
    <property type="match status" value="1"/>
</dbReference>
<evidence type="ECO:0000256" key="11">
    <source>
        <dbReference type="RuleBase" id="RU365087"/>
    </source>
</evidence>
<evidence type="ECO:0000313" key="13">
    <source>
        <dbReference type="Proteomes" id="UP001551584"/>
    </source>
</evidence>
<evidence type="ECO:0000256" key="1">
    <source>
        <dbReference type="ARBA" id="ARBA00004651"/>
    </source>
</evidence>
<evidence type="ECO:0000256" key="8">
    <source>
        <dbReference type="ARBA" id="ARBA00023010"/>
    </source>
</evidence>
<proteinExistence type="inferred from homology"/>
<accession>A0ABV3EYE2</accession>
<feature type="transmembrane region" description="Helical" evidence="11">
    <location>
        <begin position="53"/>
        <end position="72"/>
    </location>
</feature>
<reference evidence="12 13" key="1">
    <citation type="submission" date="2024-06" db="EMBL/GenBank/DDBJ databases">
        <title>The Natural Products Discovery Center: Release of the First 8490 Sequenced Strains for Exploring Actinobacteria Biosynthetic Diversity.</title>
        <authorList>
            <person name="Kalkreuter E."/>
            <person name="Kautsar S.A."/>
            <person name="Yang D."/>
            <person name="Bader C.D."/>
            <person name="Teijaro C.N."/>
            <person name="Fluegel L."/>
            <person name="Davis C.M."/>
            <person name="Simpson J.R."/>
            <person name="Lauterbach L."/>
            <person name="Steele A.D."/>
            <person name="Gui C."/>
            <person name="Meng S."/>
            <person name="Li G."/>
            <person name="Viehrig K."/>
            <person name="Ye F."/>
            <person name="Su P."/>
            <person name="Kiefer A.F."/>
            <person name="Nichols A."/>
            <person name="Cepeda A.J."/>
            <person name="Yan W."/>
            <person name="Fan B."/>
            <person name="Jiang Y."/>
            <person name="Adhikari A."/>
            <person name="Zheng C.-J."/>
            <person name="Schuster L."/>
            <person name="Cowan T.M."/>
            <person name="Smanski M.J."/>
            <person name="Chevrette M.G."/>
            <person name="De Carvalho L.P.S."/>
            <person name="Shen B."/>
        </authorList>
    </citation>
    <scope>NUCLEOTIDE SEQUENCE [LARGE SCALE GENOMIC DNA]</scope>
    <source>
        <strain evidence="12 13">NPDC048117</strain>
    </source>
</reference>
<dbReference type="RefSeq" id="WP_166023321.1">
    <property type="nucleotide sequence ID" value="NZ_JBEZNA010000106.1"/>
</dbReference>
<evidence type="ECO:0000256" key="5">
    <source>
        <dbReference type="ARBA" id="ARBA00022692"/>
    </source>
</evidence>
<comment type="similarity">
    <text evidence="2 11">Belongs to the SecG family.</text>
</comment>
<keyword evidence="8 11" id="KW-0811">Translocation</keyword>
<evidence type="ECO:0000256" key="3">
    <source>
        <dbReference type="ARBA" id="ARBA00022448"/>
    </source>
</evidence>
<evidence type="ECO:0000256" key="10">
    <source>
        <dbReference type="ARBA" id="ARBA00025182"/>
    </source>
</evidence>
<gene>
    <name evidence="12" type="primary">secG</name>
    <name evidence="12" type="ORF">AB0D95_28815</name>
</gene>
<sequence>MGFQIALIVFSALLMLLVLMHKGKGGGLSDMFGGGMQSSVGGSSVAERNLDRITVVVGILWVVCIVVLAIITKSPGAN</sequence>
<protein>
    <recommendedName>
        <fullName evidence="11">Protein-export membrane protein SecG</fullName>
    </recommendedName>
</protein>
<keyword evidence="5 11" id="KW-0812">Transmembrane</keyword>
<comment type="caution">
    <text evidence="11">Lacks conserved residue(s) required for the propagation of feature annotation.</text>
</comment>
<dbReference type="PANTHER" id="PTHR34182">
    <property type="entry name" value="PROTEIN-EXPORT MEMBRANE PROTEIN SECG"/>
    <property type="match status" value="1"/>
</dbReference>
<dbReference type="InterPro" id="IPR004692">
    <property type="entry name" value="SecG"/>
</dbReference>
<keyword evidence="6 11" id="KW-0653">Protein transport</keyword>
<evidence type="ECO:0000256" key="9">
    <source>
        <dbReference type="ARBA" id="ARBA00023136"/>
    </source>
</evidence>
<evidence type="ECO:0000256" key="4">
    <source>
        <dbReference type="ARBA" id="ARBA00022475"/>
    </source>
</evidence>
<name>A0ABV3EYE2_9ACTN</name>
<keyword evidence="13" id="KW-1185">Reference proteome</keyword>
<evidence type="ECO:0000256" key="7">
    <source>
        <dbReference type="ARBA" id="ARBA00022989"/>
    </source>
</evidence>
<evidence type="ECO:0000256" key="2">
    <source>
        <dbReference type="ARBA" id="ARBA00008445"/>
    </source>
</evidence>
<keyword evidence="9 11" id="KW-0472">Membrane</keyword>
<dbReference type="PANTHER" id="PTHR34182:SF1">
    <property type="entry name" value="PROTEIN-EXPORT MEMBRANE PROTEIN SECG"/>
    <property type="match status" value="1"/>
</dbReference>
<comment type="subcellular location">
    <subcellularLocation>
        <location evidence="1 11">Cell membrane</location>
        <topology evidence="1 11">Multi-pass membrane protein</topology>
    </subcellularLocation>
</comment>
<keyword evidence="4 11" id="KW-1003">Cell membrane</keyword>
<comment type="function">
    <text evidence="10 11">Involved in protein export. Participates in an early event of protein translocation.</text>
</comment>
<dbReference type="Proteomes" id="UP001551584">
    <property type="component" value="Unassembled WGS sequence"/>
</dbReference>
<comment type="caution">
    <text evidence="12">The sequence shown here is derived from an EMBL/GenBank/DDBJ whole genome shotgun (WGS) entry which is preliminary data.</text>
</comment>
<keyword evidence="7 11" id="KW-1133">Transmembrane helix</keyword>
<dbReference type="Pfam" id="PF03840">
    <property type="entry name" value="SecG"/>
    <property type="match status" value="1"/>
</dbReference>
<evidence type="ECO:0000256" key="6">
    <source>
        <dbReference type="ARBA" id="ARBA00022927"/>
    </source>
</evidence>
<organism evidence="12 13">
    <name type="scientific">Streptomyces chilikensis</name>
    <dbReference type="NCBI Taxonomy" id="1194079"/>
    <lineage>
        <taxon>Bacteria</taxon>
        <taxon>Bacillati</taxon>
        <taxon>Actinomycetota</taxon>
        <taxon>Actinomycetes</taxon>
        <taxon>Kitasatosporales</taxon>
        <taxon>Streptomycetaceae</taxon>
        <taxon>Streptomyces</taxon>
    </lineage>
</organism>
<evidence type="ECO:0000313" key="12">
    <source>
        <dbReference type="EMBL" id="MEU9581226.1"/>
    </source>
</evidence>
<keyword evidence="3 11" id="KW-0813">Transport</keyword>